<name>A0A918KTG3_9PROT</name>
<dbReference type="InterPro" id="IPR044770">
    <property type="entry name" value="MFS_spinster-like"/>
</dbReference>
<dbReference type="RefSeq" id="WP_189586390.1">
    <property type="nucleotide sequence ID" value="NZ_BMYV01000003.1"/>
</dbReference>
<dbReference type="GO" id="GO:0016020">
    <property type="term" value="C:membrane"/>
    <property type="evidence" value="ECO:0007669"/>
    <property type="project" value="UniProtKB-SubCell"/>
</dbReference>
<feature type="transmembrane region" description="Helical" evidence="6">
    <location>
        <begin position="385"/>
        <end position="405"/>
    </location>
</feature>
<feature type="transmembrane region" description="Helical" evidence="6">
    <location>
        <begin position="316"/>
        <end position="338"/>
    </location>
</feature>
<keyword evidence="4 6" id="KW-1133">Transmembrane helix</keyword>
<gene>
    <name evidence="8" type="ORF">GCM10011309_23880</name>
</gene>
<evidence type="ECO:0000256" key="4">
    <source>
        <dbReference type="ARBA" id="ARBA00022989"/>
    </source>
</evidence>
<feature type="transmembrane region" description="Helical" evidence="6">
    <location>
        <begin position="166"/>
        <end position="186"/>
    </location>
</feature>
<feature type="transmembrane region" description="Helical" evidence="6">
    <location>
        <begin position="350"/>
        <end position="373"/>
    </location>
</feature>
<dbReference type="Pfam" id="PF07690">
    <property type="entry name" value="MFS_1"/>
    <property type="match status" value="1"/>
</dbReference>
<dbReference type="EMBL" id="BMYV01000003">
    <property type="protein sequence ID" value="GGX73142.1"/>
    <property type="molecule type" value="Genomic_DNA"/>
</dbReference>
<sequence>MNIRSSNRWYILGVLTIVYALNHVDRQIMVILQEPIKQEFGISDTQLGLLTGILFAAFYATLGIPFAAWADRGNRRNIIALAVTIWSGMTALSGFAGNFWHLALARMGVGIGEAGGTPPATAMIADIFPPKRRALALGIYTTGISLGILIGFILGGFIAAKFGWRAAFFVAGTPGLLIATILFLTVKEPKRGASESRVTDQDAPSLRETLTFFKSQRAMVSLLFGGVFVCISANAFLSGIPLYLIRVHSVPIGELGVALGLLMGGLGGIGAITVGALCDKLSEKDLRWRPWTILITGLLAFPFIVMFLYAPNKTTAYWAYIVPGLFGLLYASISYAAMQELVPVRMRAMASAVMLLCLTLLGIGLGPVILGLLSDFFAPSLGQDSIKRALTIILGFNLLSIVFYLDAANHYRAGVARASAA</sequence>
<feature type="transmembrane region" description="Helical" evidence="6">
    <location>
        <begin position="137"/>
        <end position="160"/>
    </location>
</feature>
<feature type="transmembrane region" description="Helical" evidence="6">
    <location>
        <begin position="257"/>
        <end position="278"/>
    </location>
</feature>
<feature type="transmembrane region" description="Helical" evidence="6">
    <location>
        <begin position="222"/>
        <end position="245"/>
    </location>
</feature>
<evidence type="ECO:0000256" key="3">
    <source>
        <dbReference type="ARBA" id="ARBA00022692"/>
    </source>
</evidence>
<proteinExistence type="predicted"/>
<dbReference type="PANTHER" id="PTHR23505">
    <property type="entry name" value="SPINSTER"/>
    <property type="match status" value="1"/>
</dbReference>
<organism evidence="8 9">
    <name type="scientific">Litorimonas cladophorae</name>
    <dbReference type="NCBI Taxonomy" id="1220491"/>
    <lineage>
        <taxon>Bacteria</taxon>
        <taxon>Pseudomonadati</taxon>
        <taxon>Pseudomonadota</taxon>
        <taxon>Alphaproteobacteria</taxon>
        <taxon>Maricaulales</taxon>
        <taxon>Robiginitomaculaceae</taxon>
    </lineage>
</organism>
<dbReference type="Gene3D" id="1.20.1250.20">
    <property type="entry name" value="MFS general substrate transporter like domains"/>
    <property type="match status" value="1"/>
</dbReference>
<feature type="transmembrane region" description="Helical" evidence="6">
    <location>
        <begin position="290"/>
        <end position="310"/>
    </location>
</feature>
<keyword evidence="3 6" id="KW-0812">Transmembrane</keyword>
<evidence type="ECO:0000313" key="8">
    <source>
        <dbReference type="EMBL" id="GGX73142.1"/>
    </source>
</evidence>
<accession>A0A918KTG3</accession>
<dbReference type="Proteomes" id="UP000600865">
    <property type="component" value="Unassembled WGS sequence"/>
</dbReference>
<reference evidence="8 9" key="1">
    <citation type="journal article" date="2014" name="Int. J. Syst. Evol. Microbiol.">
        <title>Complete genome sequence of Corynebacterium casei LMG S-19264T (=DSM 44701T), isolated from a smear-ripened cheese.</title>
        <authorList>
            <consortium name="US DOE Joint Genome Institute (JGI-PGF)"/>
            <person name="Walter F."/>
            <person name="Albersmeier A."/>
            <person name="Kalinowski J."/>
            <person name="Ruckert C."/>
        </authorList>
    </citation>
    <scope>NUCLEOTIDE SEQUENCE [LARGE SCALE GENOMIC DNA]</scope>
    <source>
        <strain evidence="8 9">KCTC 23968</strain>
    </source>
</reference>
<dbReference type="CDD" id="cd17328">
    <property type="entry name" value="MFS_spinster_like"/>
    <property type="match status" value="1"/>
</dbReference>
<evidence type="ECO:0000313" key="9">
    <source>
        <dbReference type="Proteomes" id="UP000600865"/>
    </source>
</evidence>
<feature type="domain" description="Major facilitator superfamily (MFS) profile" evidence="7">
    <location>
        <begin position="11"/>
        <end position="412"/>
    </location>
</feature>
<comment type="subcellular location">
    <subcellularLocation>
        <location evidence="1">Membrane</location>
        <topology evidence="1">Multi-pass membrane protein</topology>
    </subcellularLocation>
</comment>
<dbReference type="PROSITE" id="PS50850">
    <property type="entry name" value="MFS"/>
    <property type="match status" value="1"/>
</dbReference>
<feature type="transmembrane region" description="Helical" evidence="6">
    <location>
        <begin position="77"/>
        <end position="97"/>
    </location>
</feature>
<evidence type="ECO:0000256" key="6">
    <source>
        <dbReference type="SAM" id="Phobius"/>
    </source>
</evidence>
<evidence type="ECO:0000259" key="7">
    <source>
        <dbReference type="PROSITE" id="PS50850"/>
    </source>
</evidence>
<dbReference type="InterPro" id="IPR036259">
    <property type="entry name" value="MFS_trans_sf"/>
</dbReference>
<dbReference type="GO" id="GO:0022857">
    <property type="term" value="F:transmembrane transporter activity"/>
    <property type="evidence" value="ECO:0007669"/>
    <property type="project" value="InterPro"/>
</dbReference>
<evidence type="ECO:0000256" key="1">
    <source>
        <dbReference type="ARBA" id="ARBA00004141"/>
    </source>
</evidence>
<evidence type="ECO:0000256" key="5">
    <source>
        <dbReference type="ARBA" id="ARBA00023136"/>
    </source>
</evidence>
<comment type="caution">
    <text evidence="8">The sequence shown here is derived from an EMBL/GenBank/DDBJ whole genome shotgun (WGS) entry which is preliminary data.</text>
</comment>
<feature type="transmembrane region" description="Helical" evidence="6">
    <location>
        <begin position="50"/>
        <end position="70"/>
    </location>
</feature>
<keyword evidence="9" id="KW-1185">Reference proteome</keyword>
<protein>
    <submittedName>
        <fullName evidence="8">MFS transporter</fullName>
    </submittedName>
</protein>
<dbReference type="PANTHER" id="PTHR23505:SF79">
    <property type="entry name" value="PROTEIN SPINSTER"/>
    <property type="match status" value="1"/>
</dbReference>
<dbReference type="SUPFAM" id="SSF103473">
    <property type="entry name" value="MFS general substrate transporter"/>
    <property type="match status" value="1"/>
</dbReference>
<dbReference type="AlphaFoldDB" id="A0A918KTG3"/>
<dbReference type="InterPro" id="IPR020846">
    <property type="entry name" value="MFS_dom"/>
</dbReference>
<keyword evidence="2" id="KW-0813">Transport</keyword>
<keyword evidence="5 6" id="KW-0472">Membrane</keyword>
<dbReference type="InterPro" id="IPR011701">
    <property type="entry name" value="MFS"/>
</dbReference>
<evidence type="ECO:0000256" key="2">
    <source>
        <dbReference type="ARBA" id="ARBA00022448"/>
    </source>
</evidence>